<dbReference type="AlphaFoldDB" id="A0A9P9BQE8"/>
<comment type="caution">
    <text evidence="3">The sequence shown here is derived from an EMBL/GenBank/DDBJ whole genome shotgun (WGS) entry which is preliminary data.</text>
</comment>
<feature type="chain" id="PRO_5040362990" description="Secreted protein" evidence="2">
    <location>
        <begin position="25"/>
        <end position="90"/>
    </location>
</feature>
<keyword evidence="2" id="KW-0732">Signal</keyword>
<feature type="compositionally biased region" description="Polar residues" evidence="1">
    <location>
        <begin position="79"/>
        <end position="90"/>
    </location>
</feature>
<accession>A0A9P9BQE8</accession>
<dbReference type="RefSeq" id="XP_046009014.1">
    <property type="nucleotide sequence ID" value="XM_046154686.1"/>
</dbReference>
<feature type="region of interest" description="Disordered" evidence="1">
    <location>
        <begin position="68"/>
        <end position="90"/>
    </location>
</feature>
<name>A0A9P9BQE8_9PEZI</name>
<dbReference type="Proteomes" id="UP000756346">
    <property type="component" value="Unassembled WGS sequence"/>
</dbReference>
<evidence type="ECO:0000313" key="3">
    <source>
        <dbReference type="EMBL" id="KAH7025797.1"/>
    </source>
</evidence>
<evidence type="ECO:0008006" key="5">
    <source>
        <dbReference type="Google" id="ProtNLM"/>
    </source>
</evidence>
<gene>
    <name evidence="3" type="ORF">B0I36DRAFT_329153</name>
</gene>
<feature type="signal peptide" evidence="2">
    <location>
        <begin position="1"/>
        <end position="24"/>
    </location>
</feature>
<dbReference type="GeneID" id="70184232"/>
<proteinExistence type="predicted"/>
<evidence type="ECO:0000256" key="2">
    <source>
        <dbReference type="SAM" id="SignalP"/>
    </source>
</evidence>
<evidence type="ECO:0000256" key="1">
    <source>
        <dbReference type="SAM" id="MobiDB-lite"/>
    </source>
</evidence>
<keyword evidence="4" id="KW-1185">Reference proteome</keyword>
<organism evidence="3 4">
    <name type="scientific">Microdochium trichocladiopsis</name>
    <dbReference type="NCBI Taxonomy" id="1682393"/>
    <lineage>
        <taxon>Eukaryota</taxon>
        <taxon>Fungi</taxon>
        <taxon>Dikarya</taxon>
        <taxon>Ascomycota</taxon>
        <taxon>Pezizomycotina</taxon>
        <taxon>Sordariomycetes</taxon>
        <taxon>Xylariomycetidae</taxon>
        <taxon>Xylariales</taxon>
        <taxon>Microdochiaceae</taxon>
        <taxon>Microdochium</taxon>
    </lineage>
</organism>
<sequence>MARFGFRTFLWLPVISVPCRNARSRPSHPSLRKLLSFAGANIAPKQLPASTRRRLRAVPELKAVPCNDFSQPTPAQPTCRHTPTIAASNT</sequence>
<dbReference type="EMBL" id="JAGTJQ010000008">
    <property type="protein sequence ID" value="KAH7025797.1"/>
    <property type="molecule type" value="Genomic_DNA"/>
</dbReference>
<evidence type="ECO:0000313" key="4">
    <source>
        <dbReference type="Proteomes" id="UP000756346"/>
    </source>
</evidence>
<reference evidence="3" key="1">
    <citation type="journal article" date="2021" name="Nat. Commun.">
        <title>Genetic determinants of endophytism in the Arabidopsis root mycobiome.</title>
        <authorList>
            <person name="Mesny F."/>
            <person name="Miyauchi S."/>
            <person name="Thiergart T."/>
            <person name="Pickel B."/>
            <person name="Atanasova L."/>
            <person name="Karlsson M."/>
            <person name="Huettel B."/>
            <person name="Barry K.W."/>
            <person name="Haridas S."/>
            <person name="Chen C."/>
            <person name="Bauer D."/>
            <person name="Andreopoulos W."/>
            <person name="Pangilinan J."/>
            <person name="LaButti K."/>
            <person name="Riley R."/>
            <person name="Lipzen A."/>
            <person name="Clum A."/>
            <person name="Drula E."/>
            <person name="Henrissat B."/>
            <person name="Kohler A."/>
            <person name="Grigoriev I.V."/>
            <person name="Martin F.M."/>
            <person name="Hacquard S."/>
        </authorList>
    </citation>
    <scope>NUCLEOTIDE SEQUENCE</scope>
    <source>
        <strain evidence="3">MPI-CAGE-CH-0230</strain>
    </source>
</reference>
<protein>
    <recommendedName>
        <fullName evidence="5">Secreted protein</fullName>
    </recommendedName>
</protein>